<feature type="compositionally biased region" description="Low complexity" evidence="1">
    <location>
        <begin position="543"/>
        <end position="553"/>
    </location>
</feature>
<feature type="compositionally biased region" description="Basic and acidic residues" evidence="1">
    <location>
        <begin position="1"/>
        <end position="10"/>
    </location>
</feature>
<feature type="compositionally biased region" description="Polar residues" evidence="1">
    <location>
        <begin position="420"/>
        <end position="437"/>
    </location>
</feature>
<dbReference type="Pfam" id="PF03235">
    <property type="entry name" value="GmrSD_N"/>
    <property type="match status" value="1"/>
</dbReference>
<dbReference type="Proteomes" id="UP000277580">
    <property type="component" value="Unassembled WGS sequence"/>
</dbReference>
<organism evidence="3 4">
    <name type="scientific">Morchella conica CCBAS932</name>
    <dbReference type="NCBI Taxonomy" id="1392247"/>
    <lineage>
        <taxon>Eukaryota</taxon>
        <taxon>Fungi</taxon>
        <taxon>Dikarya</taxon>
        <taxon>Ascomycota</taxon>
        <taxon>Pezizomycotina</taxon>
        <taxon>Pezizomycetes</taxon>
        <taxon>Pezizales</taxon>
        <taxon>Morchellaceae</taxon>
        <taxon>Morchella</taxon>
    </lineage>
</organism>
<feature type="region of interest" description="Disordered" evidence="1">
    <location>
        <begin position="496"/>
        <end position="518"/>
    </location>
</feature>
<evidence type="ECO:0000313" key="3">
    <source>
        <dbReference type="EMBL" id="RPB14718.1"/>
    </source>
</evidence>
<evidence type="ECO:0000313" key="4">
    <source>
        <dbReference type="Proteomes" id="UP000277580"/>
    </source>
</evidence>
<feature type="domain" description="GmrSD restriction endonucleases N-terminal" evidence="2">
    <location>
        <begin position="58"/>
        <end position="194"/>
    </location>
</feature>
<evidence type="ECO:0000259" key="2">
    <source>
        <dbReference type="Pfam" id="PF03235"/>
    </source>
</evidence>
<proteinExistence type="predicted"/>
<feature type="compositionally biased region" description="Basic and acidic residues" evidence="1">
    <location>
        <begin position="561"/>
        <end position="574"/>
    </location>
</feature>
<evidence type="ECO:0000256" key="1">
    <source>
        <dbReference type="SAM" id="MobiDB-lite"/>
    </source>
</evidence>
<dbReference type="OrthoDB" id="5419821at2759"/>
<feature type="region of interest" description="Disordered" evidence="1">
    <location>
        <begin position="536"/>
        <end position="574"/>
    </location>
</feature>
<dbReference type="PANTHER" id="PTHR39639:SF1">
    <property type="entry name" value="DUF262 DOMAIN-CONTAINING PROTEIN"/>
    <property type="match status" value="1"/>
</dbReference>
<feature type="compositionally biased region" description="Polar residues" evidence="1">
    <location>
        <begin position="393"/>
        <end position="411"/>
    </location>
</feature>
<accession>A0A3N4KZ25</accession>
<feature type="compositionally biased region" description="Low complexity" evidence="1">
    <location>
        <begin position="453"/>
        <end position="466"/>
    </location>
</feature>
<dbReference type="AlphaFoldDB" id="A0A3N4KZ25"/>
<reference evidence="3 4" key="1">
    <citation type="journal article" date="2018" name="Nat. Ecol. Evol.">
        <title>Pezizomycetes genomes reveal the molecular basis of ectomycorrhizal truffle lifestyle.</title>
        <authorList>
            <person name="Murat C."/>
            <person name="Payen T."/>
            <person name="Noel B."/>
            <person name="Kuo A."/>
            <person name="Morin E."/>
            <person name="Chen J."/>
            <person name="Kohler A."/>
            <person name="Krizsan K."/>
            <person name="Balestrini R."/>
            <person name="Da Silva C."/>
            <person name="Montanini B."/>
            <person name="Hainaut M."/>
            <person name="Levati E."/>
            <person name="Barry K.W."/>
            <person name="Belfiori B."/>
            <person name="Cichocki N."/>
            <person name="Clum A."/>
            <person name="Dockter R.B."/>
            <person name="Fauchery L."/>
            <person name="Guy J."/>
            <person name="Iotti M."/>
            <person name="Le Tacon F."/>
            <person name="Lindquist E.A."/>
            <person name="Lipzen A."/>
            <person name="Malagnac F."/>
            <person name="Mello A."/>
            <person name="Molinier V."/>
            <person name="Miyauchi S."/>
            <person name="Poulain J."/>
            <person name="Riccioni C."/>
            <person name="Rubini A."/>
            <person name="Sitrit Y."/>
            <person name="Splivallo R."/>
            <person name="Traeger S."/>
            <person name="Wang M."/>
            <person name="Zifcakova L."/>
            <person name="Wipf D."/>
            <person name="Zambonelli A."/>
            <person name="Paolocci F."/>
            <person name="Nowrousian M."/>
            <person name="Ottonello S."/>
            <person name="Baldrian P."/>
            <person name="Spatafora J.W."/>
            <person name="Henrissat B."/>
            <person name="Nagy L.G."/>
            <person name="Aury J.M."/>
            <person name="Wincker P."/>
            <person name="Grigoriev I.V."/>
            <person name="Bonfante P."/>
            <person name="Martin F.M."/>
        </authorList>
    </citation>
    <scope>NUCLEOTIDE SEQUENCE [LARGE SCALE GENOMIC DNA]</scope>
    <source>
        <strain evidence="3 4">CCBAS932</strain>
    </source>
</reference>
<dbReference type="EMBL" id="ML119116">
    <property type="protein sequence ID" value="RPB14718.1"/>
    <property type="molecule type" value="Genomic_DNA"/>
</dbReference>
<dbReference type="STRING" id="1392247.A0A3N4KZ25"/>
<feature type="region of interest" description="Disordered" evidence="1">
    <location>
        <begin position="381"/>
        <end position="479"/>
    </location>
</feature>
<dbReference type="InterPro" id="IPR004919">
    <property type="entry name" value="GmrSD_N"/>
</dbReference>
<sequence>MSRLRTKEKPIAVQESDDDIDDDEEDEEVEEENPDGVFELPEKLEECHWQRRSITDLYDMMSSPFLDLNPDYQRDVVWNSDRMTKLINSLICNYYIPPVIFNVQTIKTEEGGERFLRISIDGKQRLSSIREFVNGNIPCTDKHGRKWFFKDNGSPSGKKKRLLNEKFKQHFLSQELLCAEYAALERKQEEDLFSRVQLGVPLTPAEKLRASSGAWQAFALEIEQKYPNLMQTVDNRRGRSFQLILQIFKQILNSEDQNSKYSAGAISLKAFCERTNLLDEPFRATVKNVFYKYNEILKRHPETFQNHNYTHATKYSPIEFVASALLIHQHPNRTNPTLLSGDILKMRQVVREERQDLRSNSSTWSSLMKYITDLEIHRGGMNVTSRDGARGDQNLNTRTPGGSRNVQQNMTPRDGVREVQNLNTRTPEGSNNVQQSVAPGKSGPQARRLSKRAVPSADSYSPAPSSLQSPHTHMGPGGEFEQHREALASQRYSIASLPPRPSTSQTQAPTAPLRQPAAECPGDRFMAITRTHNRITNEAWNESSLGGSTSYSSPQRPIKRPRIENEASRIKREE</sequence>
<gene>
    <name evidence="3" type="ORF">P167DRAFT_603768</name>
</gene>
<dbReference type="InParanoid" id="A0A3N4KZ25"/>
<dbReference type="PANTHER" id="PTHR39639">
    <property type="entry name" value="CHROMOSOME 16, WHOLE GENOME SHOTGUN SEQUENCE"/>
    <property type="match status" value="1"/>
</dbReference>
<protein>
    <recommendedName>
        <fullName evidence="2">GmrSD restriction endonucleases N-terminal domain-containing protein</fullName>
    </recommendedName>
</protein>
<feature type="compositionally biased region" description="Acidic residues" evidence="1">
    <location>
        <begin position="15"/>
        <end position="34"/>
    </location>
</feature>
<name>A0A3N4KZ25_9PEZI</name>
<keyword evidence="4" id="KW-1185">Reference proteome</keyword>
<feature type="region of interest" description="Disordered" evidence="1">
    <location>
        <begin position="1"/>
        <end position="36"/>
    </location>
</feature>